<evidence type="ECO:0000313" key="3">
    <source>
        <dbReference type="Proteomes" id="UP000789570"/>
    </source>
</evidence>
<dbReference type="AlphaFoldDB" id="A0A9N9DM67"/>
<name>A0A9N9DM67_9GLOM</name>
<protein>
    <submittedName>
        <fullName evidence="2">10542_t:CDS:1</fullName>
    </submittedName>
</protein>
<organism evidence="2 3">
    <name type="scientific">Funneliformis caledonium</name>
    <dbReference type="NCBI Taxonomy" id="1117310"/>
    <lineage>
        <taxon>Eukaryota</taxon>
        <taxon>Fungi</taxon>
        <taxon>Fungi incertae sedis</taxon>
        <taxon>Mucoromycota</taxon>
        <taxon>Glomeromycotina</taxon>
        <taxon>Glomeromycetes</taxon>
        <taxon>Glomerales</taxon>
        <taxon>Glomeraceae</taxon>
        <taxon>Funneliformis</taxon>
    </lineage>
</organism>
<dbReference type="Proteomes" id="UP000789570">
    <property type="component" value="Unassembled WGS sequence"/>
</dbReference>
<sequence length="134" mass="15633">MVEQDNNHSCKSFLPCGSSSFFQQEADDPFPYSGDEILRLVSDFDCDDYDDNYEKEPFKYNKNLFELLVDTDSDDDFSNTTSYSEYSECNNELNEEEDDISNDQFEKKNKTKISSLIQQEIENSNSLERLFSSK</sequence>
<feature type="non-terminal residue" evidence="2">
    <location>
        <position position="1"/>
    </location>
</feature>
<gene>
    <name evidence="2" type="ORF">FCALED_LOCUS10521</name>
</gene>
<evidence type="ECO:0000313" key="2">
    <source>
        <dbReference type="EMBL" id="CAG8640069.1"/>
    </source>
</evidence>
<reference evidence="2" key="1">
    <citation type="submission" date="2021-06" db="EMBL/GenBank/DDBJ databases">
        <authorList>
            <person name="Kallberg Y."/>
            <person name="Tangrot J."/>
            <person name="Rosling A."/>
        </authorList>
    </citation>
    <scope>NUCLEOTIDE SEQUENCE</scope>
    <source>
        <strain evidence="2">UK204</strain>
    </source>
</reference>
<dbReference type="EMBL" id="CAJVPQ010003910">
    <property type="protein sequence ID" value="CAG8640069.1"/>
    <property type="molecule type" value="Genomic_DNA"/>
</dbReference>
<comment type="caution">
    <text evidence="2">The sequence shown here is derived from an EMBL/GenBank/DDBJ whole genome shotgun (WGS) entry which is preliminary data.</text>
</comment>
<accession>A0A9N9DM67</accession>
<keyword evidence="3" id="KW-1185">Reference proteome</keyword>
<feature type="compositionally biased region" description="Low complexity" evidence="1">
    <location>
        <begin position="79"/>
        <end position="92"/>
    </location>
</feature>
<proteinExistence type="predicted"/>
<feature type="region of interest" description="Disordered" evidence="1">
    <location>
        <begin position="79"/>
        <end position="103"/>
    </location>
</feature>
<evidence type="ECO:0000256" key="1">
    <source>
        <dbReference type="SAM" id="MobiDB-lite"/>
    </source>
</evidence>